<comment type="caution">
    <text evidence="1">The sequence shown here is derived from an EMBL/GenBank/DDBJ whole genome shotgun (WGS) entry which is preliminary data.</text>
</comment>
<name>A0AAP7GWS2_AGGAP</name>
<proteinExistence type="predicted"/>
<protein>
    <submittedName>
        <fullName evidence="1">Uncharacterized protein</fullName>
    </submittedName>
</protein>
<evidence type="ECO:0000313" key="1">
    <source>
        <dbReference type="EMBL" id="OBY51366.1"/>
    </source>
</evidence>
<dbReference type="EMBL" id="MAQE01000014">
    <property type="protein sequence ID" value="OBY51366.1"/>
    <property type="molecule type" value="Genomic_DNA"/>
</dbReference>
<dbReference type="AlphaFoldDB" id="A0AAP7GWS2"/>
<accession>A0AAP7GWS2</accession>
<organism evidence="1 2">
    <name type="scientific">Aggregatibacter aphrophilus</name>
    <name type="common">Haemophilus aphrophilus</name>
    <dbReference type="NCBI Taxonomy" id="732"/>
    <lineage>
        <taxon>Bacteria</taxon>
        <taxon>Pseudomonadati</taxon>
        <taxon>Pseudomonadota</taxon>
        <taxon>Gammaproteobacteria</taxon>
        <taxon>Pasteurellales</taxon>
        <taxon>Pasteurellaceae</taxon>
        <taxon>Aggregatibacter</taxon>
    </lineage>
</organism>
<evidence type="ECO:0000313" key="2">
    <source>
        <dbReference type="Proteomes" id="UP000092746"/>
    </source>
</evidence>
<reference evidence="1 2" key="1">
    <citation type="submission" date="2016-06" db="EMBL/GenBank/DDBJ databases">
        <title>Simultaneous identification of Haemophilus influenzae and Haemophilus haemolyticus using TaqMan real-time PCR.</title>
        <authorList>
            <person name="Price E.P."/>
            <person name="Sarovich D.S."/>
            <person name="Harris T."/>
            <person name="Spargo J.C."/>
            <person name="Nosworthy E."/>
            <person name="Beissbarth J."/>
            <person name="Smith-Vaughan H."/>
        </authorList>
    </citation>
    <scope>NUCLEOTIDE SEQUENCE [LARGE SCALE GENOMIC DNA]</scope>
    <source>
        <strain evidence="1 2">ATCC 7901</strain>
    </source>
</reference>
<dbReference type="RefSeq" id="WP_065295465.1">
    <property type="nucleotide sequence ID" value="NZ_MAQE01000014.1"/>
</dbReference>
<gene>
    <name evidence="1" type="ORF">BBB52_07120</name>
</gene>
<dbReference type="Proteomes" id="UP000092746">
    <property type="component" value="Unassembled WGS sequence"/>
</dbReference>
<sequence length="101" mass="12031">MDPRVLDILDDVLDKYLSYSEEELEERLDISSLSPFWIDICSVIKFTELFNFSLKDSFVMSKSLNHVVFDDYNFRKLEILNHFYDLCASNDDFFEYFEVAA</sequence>